<sequence length="470" mass="51592">MAWGSRSRIRSSRCTAAPSLQNRALWVVRGFELNGRSRPHPAAKIRYNESISRKRPAGSFIEFIMASRPLKGSNLTTVRGINERLILHLLRVHQRLTKAEATRITGLSANAVSVLFRSLESDGLLLRDEPIRGRIGQPSVPMRLNPDALHYVGMKIGRRSFDLVVVNFTGQVKAVISRQHAYPTPATTLQFINEHLDAVVQEAGLARDDISAFNIATPFELWSWTSDFGAPREEMALWKSFDLAGEISRAVPWPVTISNDGTAACRAELVFGPPVDVQDLAYFFIGSFIGGGIVLNGSVFPGRRGNAGGVGPLRIPDESGGDRLVDHASLVVLERLLAQRDTDLAQSIYTETEHWEQFESELTIWVNRAGRSLGHAIVSALAILEFETVVIDGAFPPAVRQRLVSAIEQQLDRLDLQGVNRPELRAGHFGALARAIGAAAYQISTDYMIDQNTLLRETPAKVPLASAPSP</sequence>
<dbReference type="InterPro" id="IPR043129">
    <property type="entry name" value="ATPase_NBD"/>
</dbReference>
<accession>A0A4Z0WBN6</accession>
<dbReference type="InterPro" id="IPR036390">
    <property type="entry name" value="WH_DNA-bd_sf"/>
</dbReference>
<dbReference type="Gene3D" id="1.10.10.10">
    <property type="entry name" value="Winged helix-like DNA-binding domain superfamily/Winged helix DNA-binding domain"/>
    <property type="match status" value="1"/>
</dbReference>
<dbReference type="GO" id="GO:0019262">
    <property type="term" value="P:N-acetylneuraminate catabolic process"/>
    <property type="evidence" value="ECO:0007669"/>
    <property type="project" value="TreeGrafter"/>
</dbReference>
<dbReference type="PANTHER" id="PTHR18964">
    <property type="entry name" value="ROK (REPRESSOR, ORF, KINASE) FAMILY"/>
    <property type="match status" value="1"/>
</dbReference>
<dbReference type="EMBL" id="SRMF01000011">
    <property type="protein sequence ID" value="TGG90715.1"/>
    <property type="molecule type" value="Genomic_DNA"/>
</dbReference>
<dbReference type="SUPFAM" id="SSF53067">
    <property type="entry name" value="Actin-like ATPase domain"/>
    <property type="match status" value="1"/>
</dbReference>
<name>A0A4Z0WBN6_9GAMM</name>
<dbReference type="OrthoDB" id="8595273at2"/>
<dbReference type="PANTHER" id="PTHR18964:SF169">
    <property type="entry name" value="N-ACETYLMANNOSAMINE KINASE"/>
    <property type="match status" value="1"/>
</dbReference>
<evidence type="ECO:0000313" key="2">
    <source>
        <dbReference type="Proteomes" id="UP000297475"/>
    </source>
</evidence>
<dbReference type="InterPro" id="IPR000600">
    <property type="entry name" value="ROK"/>
</dbReference>
<dbReference type="InterPro" id="IPR036388">
    <property type="entry name" value="WH-like_DNA-bd_sf"/>
</dbReference>
<organism evidence="1 2">
    <name type="scientific">Natronospirillum operosum</name>
    <dbReference type="NCBI Taxonomy" id="2759953"/>
    <lineage>
        <taxon>Bacteria</taxon>
        <taxon>Pseudomonadati</taxon>
        <taxon>Pseudomonadota</taxon>
        <taxon>Gammaproteobacteria</taxon>
        <taxon>Oceanospirillales</taxon>
        <taxon>Natronospirillaceae</taxon>
        <taxon>Natronospirillum</taxon>
    </lineage>
</organism>
<dbReference type="Proteomes" id="UP000297475">
    <property type="component" value="Unassembled WGS sequence"/>
</dbReference>
<proteinExistence type="predicted"/>
<dbReference type="CDD" id="cd23763">
    <property type="entry name" value="ASKHA_ATPase_ROK"/>
    <property type="match status" value="1"/>
</dbReference>
<comment type="caution">
    <text evidence="1">The sequence shown here is derived from an EMBL/GenBank/DDBJ whole genome shotgun (WGS) entry which is preliminary data.</text>
</comment>
<dbReference type="Gene3D" id="3.30.420.40">
    <property type="match status" value="2"/>
</dbReference>
<dbReference type="AlphaFoldDB" id="A0A4Z0WBN6"/>
<reference evidence="1 2" key="1">
    <citation type="submission" date="2019-04" db="EMBL/GenBank/DDBJ databases">
        <title>Natronospirillum operosus gen. nov., sp. nov., a haloalkaliphilic satellite isolated from decaying biomass of laboratory culture of cyanobacterium Geitlerinema sp. and proposal of Natronospirillaceae fam. nov. and Saccharospirillaceae fam. nov.</title>
        <authorList>
            <person name="Kevbrin V."/>
            <person name="Boltyanskaya Y."/>
            <person name="Koziaeva V."/>
            <person name="Grouzdev D.S."/>
            <person name="Park M."/>
            <person name="Cho J."/>
        </authorList>
    </citation>
    <scope>NUCLEOTIDE SEQUENCE [LARGE SCALE GENOMIC DNA]</scope>
    <source>
        <strain evidence="1 2">G-116</strain>
    </source>
</reference>
<dbReference type="Pfam" id="PF00480">
    <property type="entry name" value="ROK"/>
    <property type="match status" value="1"/>
</dbReference>
<keyword evidence="2" id="KW-1185">Reference proteome</keyword>
<protein>
    <submittedName>
        <fullName evidence="1">ROK family transcriptional regulator</fullName>
    </submittedName>
</protein>
<dbReference type="GO" id="GO:0009384">
    <property type="term" value="F:N-acylmannosamine kinase activity"/>
    <property type="evidence" value="ECO:0007669"/>
    <property type="project" value="TreeGrafter"/>
</dbReference>
<dbReference type="SUPFAM" id="SSF46785">
    <property type="entry name" value="Winged helix' DNA-binding domain"/>
    <property type="match status" value="1"/>
</dbReference>
<evidence type="ECO:0000313" key="1">
    <source>
        <dbReference type="EMBL" id="TGG90715.1"/>
    </source>
</evidence>
<gene>
    <name evidence="1" type="ORF">E4656_17415</name>
</gene>